<feature type="domain" description="Gp5/Type VI secretion system Vgr C-terminal trimerisation" evidence="4">
    <location>
        <begin position="156"/>
        <end position="230"/>
    </location>
</feature>
<feature type="region of interest" description="Disordered" evidence="2">
    <location>
        <begin position="381"/>
        <end position="417"/>
    </location>
</feature>
<comment type="caution">
    <text evidence="5">The sequence shown here is derived from an EMBL/GenBank/DDBJ whole genome shotgun (WGS) entry which is preliminary data.</text>
</comment>
<dbReference type="InterPro" id="IPR006533">
    <property type="entry name" value="T6SS_Vgr_RhsGE"/>
</dbReference>
<comment type="similarity">
    <text evidence="1">Belongs to the VgrG protein family.</text>
</comment>
<feature type="compositionally biased region" description="Basic and acidic residues" evidence="2">
    <location>
        <begin position="381"/>
        <end position="395"/>
    </location>
</feature>
<evidence type="ECO:0000313" key="5">
    <source>
        <dbReference type="EMBL" id="ECF4924926.1"/>
    </source>
</evidence>
<dbReference type="EMBL" id="AAILJL010000042">
    <property type="protein sequence ID" value="ECF4924926.1"/>
    <property type="molecule type" value="Genomic_DNA"/>
</dbReference>
<dbReference type="Proteomes" id="UP000839641">
    <property type="component" value="Unassembled WGS sequence"/>
</dbReference>
<evidence type="ECO:0000259" key="4">
    <source>
        <dbReference type="Pfam" id="PF22178"/>
    </source>
</evidence>
<gene>
    <name evidence="5" type="primary">tssI</name>
    <name evidence="5" type="ORF">FLP03_22675</name>
</gene>
<proteinExistence type="inferred from homology"/>
<evidence type="ECO:0000259" key="3">
    <source>
        <dbReference type="Pfam" id="PF04717"/>
    </source>
</evidence>
<dbReference type="NCBIfam" id="TIGR03361">
    <property type="entry name" value="VI_Rhs_Vgr"/>
    <property type="match status" value="1"/>
</dbReference>
<dbReference type="Pfam" id="PF22178">
    <property type="entry name" value="Gp5_trimer_C"/>
    <property type="match status" value="2"/>
</dbReference>
<dbReference type="SUPFAM" id="SSF69279">
    <property type="entry name" value="Phage tail proteins"/>
    <property type="match status" value="1"/>
</dbReference>
<feature type="domain" description="Gp5/Type VI secretion system Vgr C-terminal trimerisation" evidence="4">
    <location>
        <begin position="234"/>
        <end position="310"/>
    </location>
</feature>
<sequence>MNREWQVISSILTGEQPQALHGSRGRGTTLGNRFEAIPADRTWRPQLQEKPKVDGPQSAVVTGPAGEEIFCDEHGRVRVKFRWDRYNPETEASSCWIRVSQAWAGPGFGNLAIPRVGQEVIVDFLNGDPDQPIITGRTYHEFNRSPGKLPGTKTQMTIRSKTYRGSGFNELRFDDATGKEQVYIHAQKNMDTEVLNSRTTDVKVDHTETIGNNQQITVVKGQTVKVGSKKEGGHDQSITVANDRSITVRNDQTVRVKNDRMVNISHDEGLYVKNDRKVTVEGRQEQSTTGDHISLVKGTHSLEVKGDLARKVAGALGVKVEGDIVLESSSRISLKTGGSFVVIHAGGVDITGPLINLNCGGSAGTPVSTLQAGILEALADEKSGDGSDSGEKNEDSGGSGGAGSGGGDDPGDDQDEPEKYTLQFHFTDDDGIPYSETRYIAFFEDGAQTRGETDKEGYTERFFVSSKHEIKVKLLFANDDFLSTEGHYGR</sequence>
<dbReference type="SUPFAM" id="SSF69349">
    <property type="entry name" value="Phage fibre proteins"/>
    <property type="match status" value="2"/>
</dbReference>
<evidence type="ECO:0000256" key="2">
    <source>
        <dbReference type="SAM" id="MobiDB-lite"/>
    </source>
</evidence>
<dbReference type="SUPFAM" id="SSF69255">
    <property type="entry name" value="gp5 N-terminal domain-like"/>
    <property type="match status" value="1"/>
</dbReference>
<dbReference type="InterPro" id="IPR017847">
    <property type="entry name" value="T6SS_RhsGE_Vgr_subset"/>
</dbReference>
<dbReference type="InterPro" id="IPR054030">
    <property type="entry name" value="Gp5_Vgr_C"/>
</dbReference>
<feature type="compositionally biased region" description="Gly residues" evidence="2">
    <location>
        <begin position="397"/>
        <end position="408"/>
    </location>
</feature>
<dbReference type="Gene3D" id="2.40.50.230">
    <property type="entry name" value="Gp5 N-terminal domain"/>
    <property type="match status" value="1"/>
</dbReference>
<dbReference type="InterPro" id="IPR037026">
    <property type="entry name" value="Vgr_OB-fold_dom_sf"/>
</dbReference>
<organism evidence="5">
    <name type="scientific">Salmonella enterica subsp. arizonae</name>
    <dbReference type="NCBI Taxonomy" id="59203"/>
    <lineage>
        <taxon>Bacteria</taxon>
        <taxon>Pseudomonadati</taxon>
        <taxon>Pseudomonadota</taxon>
        <taxon>Gammaproteobacteria</taxon>
        <taxon>Enterobacterales</taxon>
        <taxon>Enterobacteriaceae</taxon>
        <taxon>Salmonella</taxon>
    </lineage>
</organism>
<protein>
    <submittedName>
        <fullName evidence="5">Type VI secretion system tip protein VgrG</fullName>
    </submittedName>
</protein>
<name>A0A5Y2QTD3_SALER</name>
<dbReference type="InterPro" id="IPR006531">
    <property type="entry name" value="Gp5/Vgr_OB"/>
</dbReference>
<accession>A0A5Y2QTD3</accession>
<evidence type="ECO:0000256" key="1">
    <source>
        <dbReference type="ARBA" id="ARBA00005558"/>
    </source>
</evidence>
<dbReference type="AlphaFoldDB" id="A0A5Y2QTD3"/>
<dbReference type="Pfam" id="PF04717">
    <property type="entry name" value="Phage_base_V"/>
    <property type="match status" value="1"/>
</dbReference>
<feature type="domain" description="Gp5/Type VI secretion system Vgr protein OB-fold" evidence="3">
    <location>
        <begin position="72"/>
        <end position="139"/>
    </location>
</feature>
<dbReference type="NCBIfam" id="TIGR01646">
    <property type="entry name" value="vgr_GE"/>
    <property type="match status" value="1"/>
</dbReference>
<reference evidence="5" key="1">
    <citation type="submission" date="2019-07" db="EMBL/GenBank/DDBJ databases">
        <authorList>
            <consortium name="GenomeTrakr network: Whole genome sequencing for foodborne pathogen traceback"/>
        </authorList>
    </citation>
    <scope>NUCLEOTIDE SEQUENCE [LARGE SCALE GENOMIC DNA]</scope>
    <source>
        <strain evidence="5">FDA00014297</strain>
    </source>
</reference>